<protein>
    <submittedName>
        <fullName evidence="1">Thioesterase</fullName>
    </submittedName>
</protein>
<dbReference type="InterPro" id="IPR051490">
    <property type="entry name" value="THEM6_lcsJ_thioesterase"/>
</dbReference>
<dbReference type="AlphaFoldDB" id="A0A9W6FP32"/>
<comment type="caution">
    <text evidence="1">The sequence shown here is derived from an EMBL/GenBank/DDBJ whole genome shotgun (WGS) entry which is preliminary data.</text>
</comment>
<gene>
    <name evidence="1" type="ORF">ARHIZOSPH14_13020</name>
</gene>
<dbReference type="SUPFAM" id="SSF54637">
    <property type="entry name" value="Thioesterase/thiol ester dehydrase-isomerase"/>
    <property type="match status" value="1"/>
</dbReference>
<dbReference type="CDD" id="cd00586">
    <property type="entry name" value="4HBT"/>
    <property type="match status" value="1"/>
</dbReference>
<dbReference type="Pfam" id="PF13279">
    <property type="entry name" value="4HBT_2"/>
    <property type="match status" value="1"/>
</dbReference>
<dbReference type="Proteomes" id="UP001144396">
    <property type="component" value="Unassembled WGS sequence"/>
</dbReference>
<dbReference type="PANTHER" id="PTHR12475">
    <property type="match status" value="1"/>
</dbReference>
<dbReference type="PANTHER" id="PTHR12475:SF4">
    <property type="entry name" value="PROTEIN THEM6"/>
    <property type="match status" value="1"/>
</dbReference>
<accession>A0A9W6FP32</accession>
<name>A0A9W6FP32_9MICO</name>
<dbReference type="EMBL" id="BSDP01000001">
    <property type="protein sequence ID" value="GLI27060.1"/>
    <property type="molecule type" value="Genomic_DNA"/>
</dbReference>
<sequence>MSECANGCPGASALPYSAAVHMFFRTLLHLFWFSRRKQGLGHYDVARTNFITLPTDLDVNWHMNNGVYFSIMDIARFDMLVRNGVWKIFRSRGWYPVVVAETLSFRKSLGLWQRFTIESRILGFDDKAVYVEQRFVRPGADGEPEVYAKGYIRGRFLKKEGGTVSVAELIDAIGEVPEEMVVPERLLEWGQGVSLPATRAAAPSVWS</sequence>
<proteinExistence type="predicted"/>
<reference evidence="1" key="1">
    <citation type="submission" date="2022-12" db="EMBL/GenBank/DDBJ databases">
        <title>Reference genome sequencing for broad-spectrum identification of bacterial and archaeal isolates by mass spectrometry.</title>
        <authorList>
            <person name="Sekiguchi Y."/>
            <person name="Tourlousse D.M."/>
        </authorList>
    </citation>
    <scope>NUCLEOTIDE SEQUENCE</scope>
    <source>
        <strain evidence="1">14</strain>
    </source>
</reference>
<keyword evidence="2" id="KW-1185">Reference proteome</keyword>
<evidence type="ECO:0000313" key="1">
    <source>
        <dbReference type="EMBL" id="GLI27060.1"/>
    </source>
</evidence>
<evidence type="ECO:0000313" key="2">
    <source>
        <dbReference type="Proteomes" id="UP001144396"/>
    </source>
</evidence>
<dbReference type="InterPro" id="IPR029069">
    <property type="entry name" value="HotDog_dom_sf"/>
</dbReference>
<dbReference type="Gene3D" id="3.10.129.10">
    <property type="entry name" value="Hotdog Thioesterase"/>
    <property type="match status" value="1"/>
</dbReference>
<organism evidence="1 2">
    <name type="scientific">Agromyces rhizosphaerae</name>
    <dbReference type="NCBI Taxonomy" id="88374"/>
    <lineage>
        <taxon>Bacteria</taxon>
        <taxon>Bacillati</taxon>
        <taxon>Actinomycetota</taxon>
        <taxon>Actinomycetes</taxon>
        <taxon>Micrococcales</taxon>
        <taxon>Microbacteriaceae</taxon>
        <taxon>Agromyces</taxon>
    </lineage>
</organism>